<feature type="transmembrane region" description="Helical" evidence="1">
    <location>
        <begin position="153"/>
        <end position="170"/>
    </location>
</feature>
<feature type="transmembrane region" description="Helical" evidence="1">
    <location>
        <begin position="120"/>
        <end position="141"/>
    </location>
</feature>
<dbReference type="AlphaFoldDB" id="A0A7J0EUV6"/>
<sequence length="330" mass="36623">MIRNPALAQHVWAQEDIHQTFFKCTRWQLEETMDPINCPYHYFCDSTYPDPGNYPPAVDILVFCLTTASYLAALISILMEMYGTTGRTCRLIRRYLLPSGPVSLPIILLALAKGHRINTLFPISCIGPSMLQLIQISALALDINTAEKNIKYAFYNASTISAILHASLYLDSTILPYYTGFDALVSSTFSGECISCVCRREVLVVGGKLISYRGWSLTTFLVVGTLCLRIICRLSTENKGKTILIKATLENSGWIFIATDCVYLIANSPPERSLSRAAASSGCRDRISVVGLSFDSWNSSHIPTDLTGDKLIDDNNRWNTSMGSHSSQLY</sequence>
<dbReference type="OrthoDB" id="657942at2759"/>
<keyword evidence="3" id="KW-1185">Reference proteome</keyword>
<accession>A0A7J0EUV6</accession>
<feature type="transmembrane region" description="Helical" evidence="1">
    <location>
        <begin position="95"/>
        <end position="114"/>
    </location>
</feature>
<dbReference type="PANTHER" id="PTHR37726:SF1">
    <property type="entry name" value="TRANSMEMBRANE PROTEIN"/>
    <property type="match status" value="1"/>
</dbReference>
<proteinExistence type="predicted"/>
<keyword evidence="1" id="KW-0472">Membrane</keyword>
<dbReference type="EMBL" id="BJWL01000007">
    <property type="protein sequence ID" value="GFY90162.1"/>
    <property type="molecule type" value="Genomic_DNA"/>
</dbReference>
<evidence type="ECO:0000256" key="1">
    <source>
        <dbReference type="SAM" id="Phobius"/>
    </source>
</evidence>
<comment type="caution">
    <text evidence="2">The sequence shown here is derived from an EMBL/GenBank/DDBJ whole genome shotgun (WGS) entry which is preliminary data.</text>
</comment>
<dbReference type="PANTHER" id="PTHR37726">
    <property type="entry name" value="TRANSMEMBRANE PROTEIN"/>
    <property type="match status" value="1"/>
</dbReference>
<organism evidence="2 3">
    <name type="scientific">Actinidia rufa</name>
    <dbReference type="NCBI Taxonomy" id="165716"/>
    <lineage>
        <taxon>Eukaryota</taxon>
        <taxon>Viridiplantae</taxon>
        <taxon>Streptophyta</taxon>
        <taxon>Embryophyta</taxon>
        <taxon>Tracheophyta</taxon>
        <taxon>Spermatophyta</taxon>
        <taxon>Magnoliopsida</taxon>
        <taxon>eudicotyledons</taxon>
        <taxon>Gunneridae</taxon>
        <taxon>Pentapetalae</taxon>
        <taxon>asterids</taxon>
        <taxon>Ericales</taxon>
        <taxon>Actinidiaceae</taxon>
        <taxon>Actinidia</taxon>
    </lineage>
</organism>
<feature type="transmembrane region" description="Helical" evidence="1">
    <location>
        <begin position="212"/>
        <end position="232"/>
    </location>
</feature>
<protein>
    <submittedName>
        <fullName evidence="2">Uncharacterized protein</fullName>
    </submittedName>
</protein>
<reference evidence="2 3" key="1">
    <citation type="submission" date="2019-07" db="EMBL/GenBank/DDBJ databases">
        <title>De Novo Assembly of kiwifruit Actinidia rufa.</title>
        <authorList>
            <person name="Sugita-Konishi S."/>
            <person name="Sato K."/>
            <person name="Mori E."/>
            <person name="Abe Y."/>
            <person name="Kisaki G."/>
            <person name="Hamano K."/>
            <person name="Suezawa K."/>
            <person name="Otani M."/>
            <person name="Fukuda T."/>
            <person name="Manabe T."/>
            <person name="Gomi K."/>
            <person name="Tabuchi M."/>
            <person name="Akimitsu K."/>
            <person name="Kataoka I."/>
        </authorList>
    </citation>
    <scope>NUCLEOTIDE SEQUENCE [LARGE SCALE GENOMIC DNA]</scope>
    <source>
        <strain evidence="3">cv. Fuchu</strain>
    </source>
</reference>
<evidence type="ECO:0000313" key="3">
    <source>
        <dbReference type="Proteomes" id="UP000585474"/>
    </source>
</evidence>
<evidence type="ECO:0000313" key="2">
    <source>
        <dbReference type="EMBL" id="GFY90162.1"/>
    </source>
</evidence>
<gene>
    <name evidence="2" type="ORF">Acr_07g0003590</name>
</gene>
<dbReference type="Proteomes" id="UP000585474">
    <property type="component" value="Unassembled WGS sequence"/>
</dbReference>
<feature type="transmembrane region" description="Helical" evidence="1">
    <location>
        <begin position="60"/>
        <end position="83"/>
    </location>
</feature>
<keyword evidence="1" id="KW-1133">Transmembrane helix</keyword>
<name>A0A7J0EUV6_9ERIC</name>
<keyword evidence="1" id="KW-0812">Transmembrane</keyword>